<evidence type="ECO:0000313" key="1">
    <source>
        <dbReference type="EMBL" id="CAA2106892.1"/>
    </source>
</evidence>
<dbReference type="EMBL" id="LR743504">
    <property type="protein sequence ID" value="CAA2106892.1"/>
    <property type="molecule type" value="Genomic_DNA"/>
</dbReference>
<name>A0A679J6Z3_9HYPH</name>
<dbReference type="AlphaFoldDB" id="A0A679J6Z3"/>
<proteinExistence type="predicted"/>
<reference evidence="1" key="1">
    <citation type="submission" date="2019-12" db="EMBL/GenBank/DDBJ databases">
        <authorList>
            <person name="Cremers G."/>
        </authorList>
    </citation>
    <scope>NUCLEOTIDE SEQUENCE</scope>
    <source>
        <strain evidence="1">Mbul1</strain>
    </source>
</reference>
<accession>A0A679J6Z3</accession>
<gene>
    <name evidence="1" type="ORF">MBUL_03893</name>
</gene>
<organism evidence="1">
    <name type="scientific">Methylobacterium bullatum</name>
    <dbReference type="NCBI Taxonomy" id="570505"/>
    <lineage>
        <taxon>Bacteria</taxon>
        <taxon>Pseudomonadati</taxon>
        <taxon>Pseudomonadota</taxon>
        <taxon>Alphaproteobacteria</taxon>
        <taxon>Hyphomicrobiales</taxon>
        <taxon>Methylobacteriaceae</taxon>
        <taxon>Methylobacterium</taxon>
    </lineage>
</organism>
<sequence length="36" mass="4010">MHSDVLHFIPPISGAFRQYFTVPIPQMGHGAWEANG</sequence>
<protein>
    <submittedName>
        <fullName evidence="1">Uncharacterized protein</fullName>
    </submittedName>
</protein>